<feature type="domain" description="Peptidase C83" evidence="6">
    <location>
        <begin position="38"/>
        <end position="257"/>
    </location>
</feature>
<feature type="region of interest" description="Disordered" evidence="5">
    <location>
        <begin position="304"/>
        <end position="356"/>
    </location>
</feature>
<evidence type="ECO:0000256" key="2">
    <source>
        <dbReference type="ARBA" id="ARBA00022539"/>
    </source>
</evidence>
<dbReference type="GO" id="GO:0046872">
    <property type="term" value="F:metal ion binding"/>
    <property type="evidence" value="ECO:0007669"/>
    <property type="project" value="UniProtKB-KW"/>
</dbReference>
<dbReference type="Proteomes" id="UP001515480">
    <property type="component" value="Unassembled WGS sequence"/>
</dbReference>
<dbReference type="PANTHER" id="PTHR33447:SF2">
    <property type="entry name" value="GLUTATHIONE GAMMA-GLUTAMYLCYSTEINYLTRANSFERASE"/>
    <property type="match status" value="1"/>
</dbReference>
<evidence type="ECO:0000256" key="5">
    <source>
        <dbReference type="SAM" id="MobiDB-lite"/>
    </source>
</evidence>
<evidence type="ECO:0000313" key="8">
    <source>
        <dbReference type="Proteomes" id="UP001515480"/>
    </source>
</evidence>
<accession>A0AB34JBX9</accession>
<proteinExistence type="predicted"/>
<dbReference type="AlphaFoldDB" id="A0AB34JBX9"/>
<keyword evidence="4" id="KW-0479">Metal-binding</keyword>
<evidence type="ECO:0000313" key="7">
    <source>
        <dbReference type="EMBL" id="KAL1519269.1"/>
    </source>
</evidence>
<evidence type="ECO:0000256" key="3">
    <source>
        <dbReference type="ARBA" id="ARBA00022679"/>
    </source>
</evidence>
<name>A0AB34JBX9_PRYPA</name>
<dbReference type="GO" id="GO:0046938">
    <property type="term" value="P:phytochelatin biosynthetic process"/>
    <property type="evidence" value="ECO:0007669"/>
    <property type="project" value="InterPro"/>
</dbReference>
<dbReference type="InterPro" id="IPR038765">
    <property type="entry name" value="Papain-like_cys_pep_sf"/>
</dbReference>
<keyword evidence="8" id="KW-1185">Reference proteome</keyword>
<dbReference type="PROSITE" id="PS51257">
    <property type="entry name" value="PROKAR_LIPOPROTEIN"/>
    <property type="match status" value="1"/>
</dbReference>
<evidence type="ECO:0000256" key="1">
    <source>
        <dbReference type="ARBA" id="ARBA00012468"/>
    </source>
</evidence>
<dbReference type="SUPFAM" id="SSF54001">
    <property type="entry name" value="Cysteine proteinases"/>
    <property type="match status" value="1"/>
</dbReference>
<dbReference type="GO" id="GO:0016756">
    <property type="term" value="F:glutathione gamma-glutamylcysteinyltransferase activity"/>
    <property type="evidence" value="ECO:0007669"/>
    <property type="project" value="UniProtKB-EC"/>
</dbReference>
<dbReference type="PANTHER" id="PTHR33447">
    <property type="entry name" value="GLUTATHIONE GAMMA-GLUTAMYLCYSTEINYLTRANSFERASE"/>
    <property type="match status" value="1"/>
</dbReference>
<protein>
    <recommendedName>
        <fullName evidence="1">glutathione gamma-glutamylcysteinyltransferase</fullName>
        <ecNumber evidence="1">2.3.2.15</ecNumber>
    </recommendedName>
</protein>
<dbReference type="Gene3D" id="3.90.70.30">
    <property type="entry name" value="Phytochelatin synthase, N-terminal domain"/>
    <property type="match status" value="1"/>
</dbReference>
<sequence>MARPLLAAHAATCAAIACLVLTRRAERQKARPPPRPTLPAAGFHRRPLPPPALAMSSAEGRLLHREALLAGGMEIFFPLAEAFHTQAEPTFCGLGTLVTVLNGLEVDPGVVLVGAWRWYSEAMLPCCVDLRRIEAEGLTLDEWACVARCQGLAVEMTRAEDATLDDFRSAVRLSCASTTHALCVSYTRRSLNQTGDGHFSPLGGFHAASDRVLLLDVARFKHPPHWLPLAALWEAMLAPDAATGRSRGYALLSRAGGLSPPAALALTFARGRVAAARHFFAVELRRAHTLLFLHTLSLPAKPLLPPHPKPTPPLLSAHPSLPAHLLSHHTPSPATPLPPTRLHQRQRQLTPPSSRYPHSQVAALCTVRDVEAAEVLLRSPLHAAVKRASSLLGRALGPPPARLPACTALLLLSGAFLSPQALAASLPLSAPLLRESLEAEALRLEVEAAWEQLRLLGDADGCIEG</sequence>
<dbReference type="EC" id="2.3.2.15" evidence="1"/>
<dbReference type="Pfam" id="PF05023">
    <property type="entry name" value="Phytochelatin"/>
    <property type="match status" value="1"/>
</dbReference>
<keyword evidence="2" id="KW-0104">Cadmium</keyword>
<dbReference type="FunFam" id="3.90.70.30:FF:000001">
    <property type="entry name" value="Glutathione gamma-glutamylcysteinyltransferase 1"/>
    <property type="match status" value="1"/>
</dbReference>
<dbReference type="InterPro" id="IPR040409">
    <property type="entry name" value="PCS-like"/>
</dbReference>
<keyword evidence="3" id="KW-0808">Transferase</keyword>
<feature type="compositionally biased region" description="Pro residues" evidence="5">
    <location>
        <begin position="304"/>
        <end position="313"/>
    </location>
</feature>
<dbReference type="EMBL" id="JBGBPQ010000009">
    <property type="protein sequence ID" value="KAL1519269.1"/>
    <property type="molecule type" value="Genomic_DNA"/>
</dbReference>
<organism evidence="7 8">
    <name type="scientific">Prymnesium parvum</name>
    <name type="common">Toxic golden alga</name>
    <dbReference type="NCBI Taxonomy" id="97485"/>
    <lineage>
        <taxon>Eukaryota</taxon>
        <taxon>Haptista</taxon>
        <taxon>Haptophyta</taxon>
        <taxon>Prymnesiophyceae</taxon>
        <taxon>Prymnesiales</taxon>
        <taxon>Prymnesiaceae</taxon>
        <taxon>Prymnesium</taxon>
    </lineage>
</organism>
<dbReference type="GO" id="GO:0098849">
    <property type="term" value="P:cellular detoxification of cadmium ion"/>
    <property type="evidence" value="ECO:0007669"/>
    <property type="project" value="TreeGrafter"/>
</dbReference>
<evidence type="ECO:0000259" key="6">
    <source>
        <dbReference type="PROSITE" id="PS51443"/>
    </source>
</evidence>
<feature type="region of interest" description="Disordered" evidence="5">
    <location>
        <begin position="27"/>
        <end position="48"/>
    </location>
</feature>
<evidence type="ECO:0000256" key="4">
    <source>
        <dbReference type="ARBA" id="ARBA00022723"/>
    </source>
</evidence>
<comment type="caution">
    <text evidence="7">The sequence shown here is derived from an EMBL/GenBank/DDBJ whole genome shotgun (WGS) entry which is preliminary data.</text>
</comment>
<feature type="compositionally biased region" description="Low complexity" evidence="5">
    <location>
        <begin position="314"/>
        <end position="332"/>
    </location>
</feature>
<reference evidence="7 8" key="1">
    <citation type="journal article" date="2024" name="Science">
        <title>Giant polyketide synthase enzymes in the biosynthesis of giant marine polyether toxins.</title>
        <authorList>
            <person name="Fallon T.R."/>
            <person name="Shende V.V."/>
            <person name="Wierzbicki I.H."/>
            <person name="Pendleton A.L."/>
            <person name="Watervoot N.F."/>
            <person name="Auber R.P."/>
            <person name="Gonzalez D.J."/>
            <person name="Wisecaver J.H."/>
            <person name="Moore B.S."/>
        </authorList>
    </citation>
    <scope>NUCLEOTIDE SEQUENCE [LARGE SCALE GENOMIC DNA]</scope>
    <source>
        <strain evidence="7 8">12B1</strain>
    </source>
</reference>
<dbReference type="InterPro" id="IPR038156">
    <property type="entry name" value="PCS_N_sf"/>
</dbReference>
<dbReference type="InterPro" id="IPR007719">
    <property type="entry name" value="PCS_N"/>
</dbReference>
<gene>
    <name evidence="7" type="ORF">AB1Y20_022798</name>
</gene>
<feature type="compositionally biased region" description="Polar residues" evidence="5">
    <location>
        <begin position="347"/>
        <end position="356"/>
    </location>
</feature>
<dbReference type="GO" id="GO:0010273">
    <property type="term" value="P:detoxification of copper ion"/>
    <property type="evidence" value="ECO:0007669"/>
    <property type="project" value="TreeGrafter"/>
</dbReference>
<dbReference type="PROSITE" id="PS51443">
    <property type="entry name" value="PCS"/>
    <property type="match status" value="1"/>
</dbReference>